<evidence type="ECO:0000256" key="5">
    <source>
        <dbReference type="ARBA" id="ARBA00022692"/>
    </source>
</evidence>
<proteinExistence type="inferred from homology"/>
<feature type="domain" description="ABC transmembrane type-1" evidence="9">
    <location>
        <begin position="77"/>
        <end position="288"/>
    </location>
</feature>
<dbReference type="PANTHER" id="PTHR43357:SF4">
    <property type="entry name" value="INNER MEMBRANE ABC TRANSPORTER PERMEASE PROTEIN YDCV"/>
    <property type="match status" value="1"/>
</dbReference>
<feature type="transmembrane region" description="Helical" evidence="8">
    <location>
        <begin position="412"/>
        <end position="436"/>
    </location>
</feature>
<feature type="transmembrane region" description="Helical" evidence="8">
    <location>
        <begin position="81"/>
        <end position="100"/>
    </location>
</feature>
<accession>A0AAW5R3R7</accession>
<feature type="transmembrane region" description="Helical" evidence="8">
    <location>
        <begin position="156"/>
        <end position="186"/>
    </location>
</feature>
<keyword evidence="11" id="KW-1185">Reference proteome</keyword>
<keyword evidence="7 8" id="KW-0472">Membrane</keyword>
<dbReference type="Proteomes" id="UP001320898">
    <property type="component" value="Unassembled WGS sequence"/>
</dbReference>
<comment type="caution">
    <text evidence="10">The sequence shown here is derived from an EMBL/GenBank/DDBJ whole genome shotgun (WGS) entry which is preliminary data.</text>
</comment>
<organism evidence="10 11">
    <name type="scientific">Microbaculum marinisediminis</name>
    <dbReference type="NCBI Taxonomy" id="2931392"/>
    <lineage>
        <taxon>Bacteria</taxon>
        <taxon>Pseudomonadati</taxon>
        <taxon>Pseudomonadota</taxon>
        <taxon>Alphaproteobacteria</taxon>
        <taxon>Hyphomicrobiales</taxon>
        <taxon>Tepidamorphaceae</taxon>
        <taxon>Microbaculum</taxon>
    </lineage>
</organism>
<reference evidence="10 11" key="1">
    <citation type="submission" date="2022-04" db="EMBL/GenBank/DDBJ databases">
        <authorList>
            <person name="Ye Y.-Q."/>
            <person name="Du Z.-J."/>
        </authorList>
    </citation>
    <scope>NUCLEOTIDE SEQUENCE [LARGE SCALE GENOMIC DNA]</scope>
    <source>
        <strain evidence="10 11">A6E488</strain>
    </source>
</reference>
<feature type="transmembrane region" description="Helical" evidence="8">
    <location>
        <begin position="442"/>
        <end position="460"/>
    </location>
</feature>
<keyword evidence="3" id="KW-1003">Cell membrane</keyword>
<comment type="subcellular location">
    <subcellularLocation>
        <location evidence="1">Cell inner membrane</location>
        <topology evidence="1">Multi-pass membrane protein</topology>
    </subcellularLocation>
    <subcellularLocation>
        <location evidence="8">Cell membrane</location>
        <topology evidence="8">Multi-pass membrane protein</topology>
    </subcellularLocation>
</comment>
<evidence type="ECO:0000313" key="10">
    <source>
        <dbReference type="EMBL" id="MCT8973769.1"/>
    </source>
</evidence>
<keyword evidence="2 8" id="KW-0813">Transport</keyword>
<feature type="transmembrane region" description="Helical" evidence="8">
    <location>
        <begin position="547"/>
        <end position="567"/>
    </location>
</feature>
<feature type="domain" description="ABC transmembrane type-1" evidence="9">
    <location>
        <begin position="376"/>
        <end position="564"/>
    </location>
</feature>
<comment type="similarity">
    <text evidence="8">Belongs to the binding-protein-dependent transport system permease family.</text>
</comment>
<dbReference type="GO" id="GO:0005886">
    <property type="term" value="C:plasma membrane"/>
    <property type="evidence" value="ECO:0007669"/>
    <property type="project" value="UniProtKB-SubCell"/>
</dbReference>
<sequence>MTDVPVQGGVKPATGWNQQKITLSILLLVVGILVLGPVLILIRASFAPAGTMPLETWQFSLEHYRELFNSPTTWKLVGNTMVYALFSMAIGVSIATGMAWCTERTNMPGRSLVRILMFSWMAVPALVVGFGWILLINPGNGFLNVLYRELFAVRGVLFPLYSFWALTIITAFAVVPTAYVMISGLLRNMDPQLEQAARVHGGRAWTVIRHITLPLLVPGLFSIGIYMFMAVVQTFDLPLIIGLTARFPVLSTRVYLLSSPDNGLPNYGFAATFGVLLLVIALGLMWAYMRSTRVGEKFRVVSGKAFRPRRIALGGWKPVAIGFVFSYCLVMALPLMMLLWVSLNTTFVMPSFDALSGLSLDVYRRVIANPVIMRAAINTIVLVVTSATVVMVLSTLIGWFTTRSGSRIGRALDALSFAPMAIPPIVLVLAIVLIYLRTPVYGTIWVIVIAHSTVFLAFGVRTMSSALIQLHTELQDAALVSGASWLTSLRTVVLPLVWPQFVNGWLWVFAHSARDLTAPLMLLSTTNVVAASALWNMWQFPDLPGTAALSIMLMLALLAIVVPFQIYTARRLESR</sequence>
<keyword evidence="4" id="KW-0997">Cell inner membrane</keyword>
<feature type="transmembrane region" description="Helical" evidence="8">
    <location>
        <begin position="375"/>
        <end position="400"/>
    </location>
</feature>
<evidence type="ECO:0000256" key="7">
    <source>
        <dbReference type="ARBA" id="ARBA00023136"/>
    </source>
</evidence>
<feature type="transmembrane region" description="Helical" evidence="8">
    <location>
        <begin position="319"/>
        <end position="343"/>
    </location>
</feature>
<feature type="transmembrane region" description="Helical" evidence="8">
    <location>
        <begin position="207"/>
        <end position="229"/>
    </location>
</feature>
<evidence type="ECO:0000256" key="4">
    <source>
        <dbReference type="ARBA" id="ARBA00022519"/>
    </source>
</evidence>
<dbReference type="EMBL" id="JALIDZ010000008">
    <property type="protein sequence ID" value="MCT8973769.1"/>
    <property type="molecule type" value="Genomic_DNA"/>
</dbReference>
<evidence type="ECO:0000259" key="9">
    <source>
        <dbReference type="PROSITE" id="PS50928"/>
    </source>
</evidence>
<evidence type="ECO:0000256" key="2">
    <source>
        <dbReference type="ARBA" id="ARBA00022448"/>
    </source>
</evidence>
<dbReference type="GO" id="GO:0055085">
    <property type="term" value="P:transmembrane transport"/>
    <property type="evidence" value="ECO:0007669"/>
    <property type="project" value="InterPro"/>
</dbReference>
<dbReference type="InterPro" id="IPR035906">
    <property type="entry name" value="MetI-like_sf"/>
</dbReference>
<gene>
    <name evidence="10" type="ORF">MUB46_18035</name>
</gene>
<dbReference type="PANTHER" id="PTHR43357">
    <property type="entry name" value="INNER MEMBRANE ABC TRANSPORTER PERMEASE PROTEIN YDCV"/>
    <property type="match status" value="1"/>
</dbReference>
<evidence type="ECO:0000256" key="8">
    <source>
        <dbReference type="RuleBase" id="RU363032"/>
    </source>
</evidence>
<dbReference type="SUPFAM" id="SSF161098">
    <property type="entry name" value="MetI-like"/>
    <property type="match status" value="2"/>
</dbReference>
<name>A0AAW5R3R7_9HYPH</name>
<dbReference type="CDD" id="cd06261">
    <property type="entry name" value="TM_PBP2"/>
    <property type="match status" value="2"/>
</dbReference>
<keyword evidence="6 8" id="KW-1133">Transmembrane helix</keyword>
<feature type="transmembrane region" description="Helical" evidence="8">
    <location>
        <begin position="516"/>
        <end position="535"/>
    </location>
</feature>
<protein>
    <submittedName>
        <fullName evidence="10">Iron ABC transporter permease</fullName>
    </submittedName>
</protein>
<dbReference type="Gene3D" id="1.10.3720.10">
    <property type="entry name" value="MetI-like"/>
    <property type="match status" value="2"/>
</dbReference>
<dbReference type="PROSITE" id="PS50928">
    <property type="entry name" value="ABC_TM1"/>
    <property type="match status" value="2"/>
</dbReference>
<keyword evidence="5 8" id="KW-0812">Transmembrane</keyword>
<feature type="transmembrane region" description="Helical" evidence="8">
    <location>
        <begin position="267"/>
        <end position="289"/>
    </location>
</feature>
<dbReference type="Pfam" id="PF00528">
    <property type="entry name" value="BPD_transp_1"/>
    <property type="match status" value="2"/>
</dbReference>
<evidence type="ECO:0000256" key="1">
    <source>
        <dbReference type="ARBA" id="ARBA00004429"/>
    </source>
</evidence>
<feature type="transmembrane region" description="Helical" evidence="8">
    <location>
        <begin position="112"/>
        <end position="136"/>
    </location>
</feature>
<dbReference type="InterPro" id="IPR000515">
    <property type="entry name" value="MetI-like"/>
</dbReference>
<dbReference type="AlphaFoldDB" id="A0AAW5R3R7"/>
<dbReference type="RefSeq" id="WP_261617348.1">
    <property type="nucleotide sequence ID" value="NZ_JALIDZ010000008.1"/>
</dbReference>
<feature type="transmembrane region" description="Helical" evidence="8">
    <location>
        <begin position="21"/>
        <end position="42"/>
    </location>
</feature>
<evidence type="ECO:0000256" key="6">
    <source>
        <dbReference type="ARBA" id="ARBA00022989"/>
    </source>
</evidence>
<evidence type="ECO:0000313" key="11">
    <source>
        <dbReference type="Proteomes" id="UP001320898"/>
    </source>
</evidence>
<evidence type="ECO:0000256" key="3">
    <source>
        <dbReference type="ARBA" id="ARBA00022475"/>
    </source>
</evidence>